<evidence type="ECO:0000313" key="4">
    <source>
        <dbReference type="EMBL" id="MEA5429266.1"/>
    </source>
</evidence>
<accession>A0ABU5SPM6</accession>
<feature type="transmembrane region" description="Helical" evidence="2">
    <location>
        <begin position="183"/>
        <end position="208"/>
    </location>
</feature>
<feature type="transmembrane region" description="Helical" evidence="2">
    <location>
        <begin position="215"/>
        <end position="235"/>
    </location>
</feature>
<dbReference type="Proteomes" id="UP001302222">
    <property type="component" value="Unassembled WGS sequence"/>
</dbReference>
<evidence type="ECO:0000259" key="3">
    <source>
        <dbReference type="Pfam" id="PF07863"/>
    </source>
</evidence>
<dbReference type="EMBL" id="JAYGIM010000019">
    <property type="protein sequence ID" value="MEA5429266.1"/>
    <property type="molecule type" value="Genomic_DNA"/>
</dbReference>
<evidence type="ECO:0000256" key="1">
    <source>
        <dbReference type="SAM" id="MobiDB-lite"/>
    </source>
</evidence>
<protein>
    <recommendedName>
        <fullName evidence="3">Conjugative transposon TraJ C-terminal domain-containing protein</fullName>
    </recommendedName>
</protein>
<reference evidence="4 5" key="1">
    <citation type="submission" date="2023-12" db="EMBL/GenBank/DDBJ databases">
        <title>Novel species of the genus Arcicella isolated from rivers.</title>
        <authorList>
            <person name="Lu H."/>
        </authorList>
    </citation>
    <scope>NUCLEOTIDE SEQUENCE [LARGE SCALE GENOMIC DNA]</scope>
    <source>
        <strain evidence="4 5">DC25W</strain>
    </source>
</reference>
<feature type="compositionally biased region" description="Polar residues" evidence="1">
    <location>
        <begin position="419"/>
        <end position="434"/>
    </location>
</feature>
<comment type="caution">
    <text evidence="4">The sequence shown here is derived from an EMBL/GenBank/DDBJ whole genome shotgun (WGS) entry which is preliminary data.</text>
</comment>
<keyword evidence="2" id="KW-0472">Membrane</keyword>
<name>A0ABU5SPM6_9BACT</name>
<feature type="region of interest" description="Disordered" evidence="1">
    <location>
        <begin position="393"/>
        <end position="434"/>
    </location>
</feature>
<evidence type="ECO:0000256" key="2">
    <source>
        <dbReference type="SAM" id="Phobius"/>
    </source>
</evidence>
<dbReference type="RefSeq" id="WP_323689388.1">
    <property type="nucleotide sequence ID" value="NZ_JAYGIM010000019.1"/>
</dbReference>
<organism evidence="4 5">
    <name type="scientific">Arcicella lustrica</name>
    <dbReference type="NCBI Taxonomy" id="2984196"/>
    <lineage>
        <taxon>Bacteria</taxon>
        <taxon>Pseudomonadati</taxon>
        <taxon>Bacteroidota</taxon>
        <taxon>Cytophagia</taxon>
        <taxon>Cytophagales</taxon>
        <taxon>Flectobacillaceae</taxon>
        <taxon>Arcicella</taxon>
    </lineage>
</organism>
<gene>
    <name evidence="4" type="ORF">VB798_21925</name>
</gene>
<dbReference type="InterPro" id="IPR012424">
    <property type="entry name" value="Conjugative_transposon_TraJ_C"/>
</dbReference>
<keyword evidence="5" id="KW-1185">Reference proteome</keyword>
<feature type="transmembrane region" description="Helical" evidence="2">
    <location>
        <begin position="311"/>
        <end position="332"/>
    </location>
</feature>
<keyword evidence="2" id="KW-0812">Transmembrane</keyword>
<proteinExistence type="predicted"/>
<feature type="transmembrane region" description="Helical" evidence="2">
    <location>
        <begin position="20"/>
        <end position="42"/>
    </location>
</feature>
<evidence type="ECO:0000313" key="5">
    <source>
        <dbReference type="Proteomes" id="UP001302222"/>
    </source>
</evidence>
<dbReference type="Pfam" id="PF07863">
    <property type="entry name" value="CtnDOT_TraJ"/>
    <property type="match status" value="1"/>
</dbReference>
<feature type="domain" description="Conjugative transposon TraJ C-terminal" evidence="3">
    <location>
        <begin position="2"/>
        <end position="264"/>
    </location>
</feature>
<sequence length="434" mass="46460">MDISALVSEINVITSDIKSAFSPFIAVGRTIAGVGSLFWICIKMWRIMASGEVDGLATHLEAFVRPFMLALLLIFYNTTLSLCDFLISPVGASTQGWAISYMEQNQALEEQYKIDLEKTIKDNQAVEADNINNTPGNGTTSPVEQDEGFLDDIKNAVSDGLGTIKQTVSNIYYNVKLFTAVSWWIGMIVGIINALINVALQISYLAILTMQNINLAILIAFGPIAIGLSVFHAFSDNWKNFYANYVGKLLWFPVANMCLAIAYRLKNISDQNAYDVLLKFAENTHILGGTIIGGSLATANSTLEAYNTIQYIDWTPVFLSIGVTIIGCFAVLKTPSLVTLIVSGASGGMTNSPISGSTFVAATSFLVLKTAQTISKPIAEAARTIKAAEMARTSGNSADGGGNSGGNNHVSKIYGLPQSGANTQSNSSKPANQV</sequence>
<feature type="transmembrane region" description="Helical" evidence="2">
    <location>
        <begin position="241"/>
        <end position="263"/>
    </location>
</feature>
<keyword evidence="2" id="KW-1133">Transmembrane helix</keyword>